<reference evidence="2" key="2">
    <citation type="submission" date="2023-05" db="EMBL/GenBank/DDBJ databases">
        <authorList>
            <consortium name="Lawrence Berkeley National Laboratory"/>
            <person name="Steindorff A."/>
            <person name="Hensen N."/>
            <person name="Bonometti L."/>
            <person name="Westerberg I."/>
            <person name="Brannstrom I.O."/>
            <person name="Guillou S."/>
            <person name="Cros-Aarteil S."/>
            <person name="Calhoun S."/>
            <person name="Haridas S."/>
            <person name="Kuo A."/>
            <person name="Mondo S."/>
            <person name="Pangilinan J."/>
            <person name="Riley R."/>
            <person name="Labutti K."/>
            <person name="Andreopoulos B."/>
            <person name="Lipzen A."/>
            <person name="Chen C."/>
            <person name="Yanf M."/>
            <person name="Daum C."/>
            <person name="Ng V."/>
            <person name="Clum A."/>
            <person name="Ohm R."/>
            <person name="Martin F."/>
            <person name="Silar P."/>
            <person name="Natvig D."/>
            <person name="Lalanne C."/>
            <person name="Gautier V."/>
            <person name="Ament-Velasquez S.L."/>
            <person name="Kruys A."/>
            <person name="Hutchinson M.I."/>
            <person name="Powell A.J."/>
            <person name="Barry K."/>
            <person name="Miller A.N."/>
            <person name="Grigoriev I.V."/>
            <person name="Debuchy R."/>
            <person name="Gladieux P."/>
            <person name="Thoren M.H."/>
            <person name="Johannesson H."/>
        </authorList>
    </citation>
    <scope>NUCLEOTIDE SEQUENCE</scope>
    <source>
        <strain evidence="2">CBS 990.96</strain>
    </source>
</reference>
<organism evidence="2 3">
    <name type="scientific">Podospora fimiseda</name>
    <dbReference type="NCBI Taxonomy" id="252190"/>
    <lineage>
        <taxon>Eukaryota</taxon>
        <taxon>Fungi</taxon>
        <taxon>Dikarya</taxon>
        <taxon>Ascomycota</taxon>
        <taxon>Pezizomycotina</taxon>
        <taxon>Sordariomycetes</taxon>
        <taxon>Sordariomycetidae</taxon>
        <taxon>Sordariales</taxon>
        <taxon>Podosporaceae</taxon>
        <taxon>Podospora</taxon>
    </lineage>
</organism>
<name>A0AAN6YK63_9PEZI</name>
<dbReference type="InterPro" id="IPR052895">
    <property type="entry name" value="HetReg/Transcr_Mod"/>
</dbReference>
<dbReference type="Pfam" id="PF06985">
    <property type="entry name" value="HET"/>
    <property type="match status" value="1"/>
</dbReference>
<reference evidence="2" key="1">
    <citation type="journal article" date="2023" name="Mol. Phylogenet. Evol.">
        <title>Genome-scale phylogeny and comparative genomics of the fungal order Sordariales.</title>
        <authorList>
            <person name="Hensen N."/>
            <person name="Bonometti L."/>
            <person name="Westerberg I."/>
            <person name="Brannstrom I.O."/>
            <person name="Guillou S."/>
            <person name="Cros-Aarteil S."/>
            <person name="Calhoun S."/>
            <person name="Haridas S."/>
            <person name="Kuo A."/>
            <person name="Mondo S."/>
            <person name="Pangilinan J."/>
            <person name="Riley R."/>
            <person name="LaButti K."/>
            <person name="Andreopoulos B."/>
            <person name="Lipzen A."/>
            <person name="Chen C."/>
            <person name="Yan M."/>
            <person name="Daum C."/>
            <person name="Ng V."/>
            <person name="Clum A."/>
            <person name="Steindorff A."/>
            <person name="Ohm R.A."/>
            <person name="Martin F."/>
            <person name="Silar P."/>
            <person name="Natvig D.O."/>
            <person name="Lalanne C."/>
            <person name="Gautier V."/>
            <person name="Ament-Velasquez S.L."/>
            <person name="Kruys A."/>
            <person name="Hutchinson M.I."/>
            <person name="Powell A.J."/>
            <person name="Barry K."/>
            <person name="Miller A.N."/>
            <person name="Grigoriev I.V."/>
            <person name="Debuchy R."/>
            <person name="Gladieux P."/>
            <person name="Hiltunen Thoren M."/>
            <person name="Johannesson H."/>
        </authorList>
    </citation>
    <scope>NUCLEOTIDE SEQUENCE</scope>
    <source>
        <strain evidence="2">CBS 990.96</strain>
    </source>
</reference>
<sequence length="712" mass="81172">MLSRWRVTIRSWMPQYHHQCVTRLISYPYSPLSSPQSVRLLELHRESGDDLELSCTLKEFPLEKAPAYHALSYTWDDALTPFSKGAYRRPPGTAIICNGKPINILPNLHDALQELSAGDLWPTKHLWIDALSINQADTHERNSQVRMMSDIFSRAESVVAWLGVEDQFTRDAMKVIEAIPSIPRTAWELSHYLTFLEPFRLAEFYEEFGMPLESIQVSYNHWAGFLALMSRPWFKRAWIVQEIALAQFGTMMLGRRRFRWDQLDRVLSFLRGTRWYRHLSAPTLRRLTQTWAGEPISSRYREFLQSDVEMGAYPLYLARTKRSFSFYMSAPNSRALSLGMLMETHRYTLAKDPRDKVYAFLGLADKRLPPFVMFPELAEPDYSLSVRDVYLKVSKDLMLSSGGLGLLSHVNHVEKSGVDGVEKHDLPSWVPDYSMNCERLPLAVCGDVPWDVCGGKMPEWKPDSEKMDDGVLVVQGYKLDTVEAIASTRREATAGKKGFWQDGVVKLAAGLEREYRLPDRDGRCHSPFEVAWRTLIANTFDRKHPAPEWCGNVVLKHLLVRQGSGYQLGLGNDGELSKESVKIWADSHPELTRIICPGETELEGLKQVLERCLQRPPEPEEYAQLWHETRVSSGIGRRMFRSLGGFLGLGPETVNLGDEVWILSDGQVPFVLRKIGGVEYQFIGEAYVHGIMFGGGIPGLEKRGDLKEIFIV</sequence>
<dbReference type="Proteomes" id="UP001301958">
    <property type="component" value="Unassembled WGS sequence"/>
</dbReference>
<evidence type="ECO:0000259" key="1">
    <source>
        <dbReference type="Pfam" id="PF06985"/>
    </source>
</evidence>
<accession>A0AAN6YK63</accession>
<evidence type="ECO:0000313" key="3">
    <source>
        <dbReference type="Proteomes" id="UP001301958"/>
    </source>
</evidence>
<proteinExistence type="predicted"/>
<keyword evidence="3" id="KW-1185">Reference proteome</keyword>
<dbReference type="PANTHER" id="PTHR24148:SF64">
    <property type="entry name" value="HETEROKARYON INCOMPATIBILITY DOMAIN-CONTAINING PROTEIN"/>
    <property type="match status" value="1"/>
</dbReference>
<feature type="domain" description="Heterokaryon incompatibility" evidence="1">
    <location>
        <begin position="68"/>
        <end position="242"/>
    </location>
</feature>
<dbReference type="Pfam" id="PF26639">
    <property type="entry name" value="Het-6_barrel"/>
    <property type="match status" value="1"/>
</dbReference>
<comment type="caution">
    <text evidence="2">The sequence shown here is derived from an EMBL/GenBank/DDBJ whole genome shotgun (WGS) entry which is preliminary data.</text>
</comment>
<dbReference type="AlphaFoldDB" id="A0AAN6YK63"/>
<dbReference type="InterPro" id="IPR010730">
    <property type="entry name" value="HET"/>
</dbReference>
<evidence type="ECO:0000313" key="2">
    <source>
        <dbReference type="EMBL" id="KAK4220574.1"/>
    </source>
</evidence>
<dbReference type="EMBL" id="MU865708">
    <property type="protein sequence ID" value="KAK4220574.1"/>
    <property type="molecule type" value="Genomic_DNA"/>
</dbReference>
<dbReference type="PANTHER" id="PTHR24148">
    <property type="entry name" value="ANKYRIN REPEAT DOMAIN-CONTAINING PROTEIN 39 HOMOLOG-RELATED"/>
    <property type="match status" value="1"/>
</dbReference>
<protein>
    <submittedName>
        <fullName evidence="2">Heterokaryon incompatibility protein-domain-containing protein</fullName>
    </submittedName>
</protein>
<gene>
    <name evidence="2" type="ORF">QBC38DRAFT_462457</name>
</gene>